<dbReference type="Pfam" id="PF00472">
    <property type="entry name" value="RF-1"/>
    <property type="match status" value="1"/>
</dbReference>
<keyword evidence="3" id="KW-0378">Hydrolase</keyword>
<accession>A0ABR1L3L6</accession>
<dbReference type="RefSeq" id="XP_066650193.1">
    <property type="nucleotide sequence ID" value="XM_066794146.1"/>
</dbReference>
<evidence type="ECO:0000313" key="4">
    <source>
        <dbReference type="Proteomes" id="UP001360953"/>
    </source>
</evidence>
<comment type="caution">
    <text evidence="3">The sequence shown here is derived from an EMBL/GenBank/DDBJ whole genome shotgun (WGS) entry which is preliminary data.</text>
</comment>
<keyword evidence="4" id="KW-1185">Reference proteome</keyword>
<dbReference type="EMBL" id="JBBPEH010000015">
    <property type="protein sequence ID" value="KAK7529827.1"/>
    <property type="molecule type" value="Genomic_DNA"/>
</dbReference>
<reference evidence="3 4" key="1">
    <citation type="submission" date="2024-04" db="EMBL/GenBank/DDBJ databases">
        <title>Phyllosticta paracitricarpa is synonymous to the EU quarantine fungus P. citricarpa based on phylogenomic analyses.</title>
        <authorList>
            <consortium name="Lawrence Berkeley National Laboratory"/>
            <person name="Van ingen-buijs V.A."/>
            <person name="Van westerhoven A.C."/>
            <person name="Haridas S."/>
            <person name="Skiadas P."/>
            <person name="Martin F."/>
            <person name="Groenewald J.Z."/>
            <person name="Crous P.W."/>
            <person name="Seidl M.F."/>
        </authorList>
    </citation>
    <scope>NUCLEOTIDE SEQUENCE [LARGE SCALE GENOMIC DNA]</scope>
    <source>
        <strain evidence="3 4">CPC 17464</strain>
    </source>
</reference>
<dbReference type="Proteomes" id="UP001360953">
    <property type="component" value="Unassembled WGS sequence"/>
</dbReference>
<dbReference type="GO" id="GO:0016787">
    <property type="term" value="F:hydrolase activity"/>
    <property type="evidence" value="ECO:0007669"/>
    <property type="project" value="UniProtKB-KW"/>
</dbReference>
<feature type="compositionally biased region" description="Basic and acidic residues" evidence="1">
    <location>
        <begin position="176"/>
        <end position="193"/>
    </location>
</feature>
<feature type="compositionally biased region" description="Basic residues" evidence="1">
    <location>
        <begin position="194"/>
        <end position="212"/>
    </location>
</feature>
<feature type="region of interest" description="Disordered" evidence="1">
    <location>
        <begin position="175"/>
        <end position="212"/>
    </location>
</feature>
<protein>
    <submittedName>
        <fullName evidence="3">Peptidyl-tRNA hydrolase domain protein</fullName>
    </submittedName>
</protein>
<evidence type="ECO:0000259" key="2">
    <source>
        <dbReference type="Pfam" id="PF00472"/>
    </source>
</evidence>
<evidence type="ECO:0000313" key="3">
    <source>
        <dbReference type="EMBL" id="KAK7529827.1"/>
    </source>
</evidence>
<feature type="domain" description="Prokaryotic-type class I peptide chain release factors" evidence="2">
    <location>
        <begin position="76"/>
        <end position="207"/>
    </location>
</feature>
<dbReference type="PANTHER" id="PTHR11075:SF54">
    <property type="entry name" value="LARGE RIBOSOMAL SUBUNIT PROTEIN ML62"/>
    <property type="match status" value="1"/>
</dbReference>
<name>A0ABR1L3L6_9PEZI</name>
<evidence type="ECO:0000256" key="1">
    <source>
        <dbReference type="SAM" id="MobiDB-lite"/>
    </source>
</evidence>
<dbReference type="InterPro" id="IPR000352">
    <property type="entry name" value="Pep_chain_release_fac_I"/>
</dbReference>
<proteinExistence type="predicted"/>
<dbReference type="PANTHER" id="PTHR11075">
    <property type="entry name" value="PEPTIDE CHAIN RELEASE FACTOR"/>
    <property type="match status" value="1"/>
</dbReference>
<dbReference type="Gene3D" id="3.30.160.20">
    <property type="match status" value="1"/>
</dbReference>
<gene>
    <name evidence="3" type="ORF">J3D65DRAFT_159307</name>
</gene>
<dbReference type="SUPFAM" id="SSF110916">
    <property type="entry name" value="Peptidyl-tRNA hydrolase domain-like"/>
    <property type="match status" value="1"/>
</dbReference>
<organism evidence="3 4">
    <name type="scientific">Phyllosticta citribraziliensis</name>
    <dbReference type="NCBI Taxonomy" id="989973"/>
    <lineage>
        <taxon>Eukaryota</taxon>
        <taxon>Fungi</taxon>
        <taxon>Dikarya</taxon>
        <taxon>Ascomycota</taxon>
        <taxon>Pezizomycotina</taxon>
        <taxon>Dothideomycetes</taxon>
        <taxon>Dothideomycetes incertae sedis</taxon>
        <taxon>Botryosphaeriales</taxon>
        <taxon>Phyllostictaceae</taxon>
        <taxon>Phyllosticta</taxon>
    </lineage>
</organism>
<dbReference type="GeneID" id="92027052"/>
<dbReference type="InterPro" id="IPR052104">
    <property type="entry name" value="Mito_Release_Factor_mL62"/>
</dbReference>
<sequence length="212" mass="23664">MHSARACTIRRSMTWAYASSRLPLASSNAGPSFPQSALLLRRSFATRRNDSHAPTAKEDEVKAARQWIDHLNPETVPRSICDVSFSRSSGPGGQNVNKVSSKATVRVPLGPLLKILPPLFHQEIRQCRYFAPNSDSLILQSDEARKQNENVHACFRKLHELIVDVGKKIVPGETSAEQKERVKNLEKAANERRIKSKKLQSSKKSARKGSLE</sequence>